<accession>R7TXU2</accession>
<proteinExistence type="predicted"/>
<gene>
    <name evidence="7" type="ORF">CAPTEDRAFT_198570</name>
</gene>
<dbReference type="GO" id="GO:0008270">
    <property type="term" value="F:zinc ion binding"/>
    <property type="evidence" value="ECO:0007669"/>
    <property type="project" value="UniProtKB-KW"/>
</dbReference>
<protein>
    <recommendedName>
        <fullName evidence="6">THAP-type domain-containing protein</fullName>
    </recommendedName>
</protein>
<reference evidence="8" key="3">
    <citation type="submission" date="2015-06" db="UniProtKB">
        <authorList>
            <consortium name="EnsemblMetazoa"/>
        </authorList>
    </citation>
    <scope>IDENTIFICATION</scope>
</reference>
<dbReference type="SMART" id="SM00980">
    <property type="entry name" value="THAP"/>
    <property type="match status" value="1"/>
</dbReference>
<evidence type="ECO:0000313" key="8">
    <source>
        <dbReference type="EnsemblMetazoa" id="CapteP198570"/>
    </source>
</evidence>
<dbReference type="Pfam" id="PF12017">
    <property type="entry name" value="Tnp_P_element"/>
    <property type="match status" value="1"/>
</dbReference>
<sequence>MTHCIVSKFGTWFPKDPVRREKWKKAARVATLNQYASVCSAHFRPGEITVTRCGVRSELIDGCVPSKFPWGETSTQETGCACLNPDQNETVIHQDHTYSNTKDEMICVLKRKLKSAEDRANYFKVKSKNAKRREKIAKEALQTVVSILKREHQMNSELAGLLEAYKDIPLELFEKPTLEYSEEQKKFASTLYSYSIKAYMYVRESLHLPPPSSVRGWSHYVSPPSIHKEPSNSDEECDEKSTVLKSCTDFDEAMHEEHCEADFDLEMHEEHCEADFGEAIPEEHCEADFDLALHEEHCEADFGEAIPEEHCKTKDFNQSDSD</sequence>
<evidence type="ECO:0000256" key="5">
    <source>
        <dbReference type="PROSITE-ProRule" id="PRU00309"/>
    </source>
</evidence>
<reference evidence="9" key="1">
    <citation type="submission" date="2012-12" db="EMBL/GenBank/DDBJ databases">
        <authorList>
            <person name="Hellsten U."/>
            <person name="Grimwood J."/>
            <person name="Chapman J.A."/>
            <person name="Shapiro H."/>
            <person name="Aerts A."/>
            <person name="Otillar R.P."/>
            <person name="Terry A.Y."/>
            <person name="Boore J.L."/>
            <person name="Simakov O."/>
            <person name="Marletaz F."/>
            <person name="Cho S.-J."/>
            <person name="Edsinger-Gonzales E."/>
            <person name="Havlak P."/>
            <person name="Kuo D.-H."/>
            <person name="Larsson T."/>
            <person name="Lv J."/>
            <person name="Arendt D."/>
            <person name="Savage R."/>
            <person name="Osoegawa K."/>
            <person name="de Jong P."/>
            <person name="Lindberg D.R."/>
            <person name="Seaver E.C."/>
            <person name="Weisblat D.A."/>
            <person name="Putnam N.H."/>
            <person name="Grigoriev I.V."/>
            <person name="Rokhsar D.S."/>
        </authorList>
    </citation>
    <scope>NUCLEOTIDE SEQUENCE</scope>
    <source>
        <strain evidence="9">I ESC-2004</strain>
    </source>
</reference>
<dbReference type="GO" id="GO:0003677">
    <property type="term" value="F:DNA binding"/>
    <property type="evidence" value="ECO:0007669"/>
    <property type="project" value="UniProtKB-UniRule"/>
</dbReference>
<dbReference type="SUPFAM" id="SSF57716">
    <property type="entry name" value="Glucocorticoid receptor-like (DNA-binding domain)"/>
    <property type="match status" value="1"/>
</dbReference>
<dbReference type="HOGENOM" id="CLU_863949_0_0_1"/>
<keyword evidence="2 5" id="KW-0863">Zinc-finger</keyword>
<dbReference type="PROSITE" id="PS50950">
    <property type="entry name" value="ZF_THAP"/>
    <property type="match status" value="1"/>
</dbReference>
<dbReference type="InterPro" id="IPR006612">
    <property type="entry name" value="THAP_Znf"/>
</dbReference>
<dbReference type="Proteomes" id="UP000014760">
    <property type="component" value="Unassembled WGS sequence"/>
</dbReference>
<reference evidence="7 9" key="2">
    <citation type="journal article" date="2013" name="Nature">
        <title>Insights into bilaterian evolution from three spiralian genomes.</title>
        <authorList>
            <person name="Simakov O."/>
            <person name="Marletaz F."/>
            <person name="Cho S.J."/>
            <person name="Edsinger-Gonzales E."/>
            <person name="Havlak P."/>
            <person name="Hellsten U."/>
            <person name="Kuo D.H."/>
            <person name="Larsson T."/>
            <person name="Lv J."/>
            <person name="Arendt D."/>
            <person name="Savage R."/>
            <person name="Osoegawa K."/>
            <person name="de Jong P."/>
            <person name="Grimwood J."/>
            <person name="Chapman J.A."/>
            <person name="Shapiro H."/>
            <person name="Aerts A."/>
            <person name="Otillar R.P."/>
            <person name="Terry A.Y."/>
            <person name="Boore J.L."/>
            <person name="Grigoriev I.V."/>
            <person name="Lindberg D.R."/>
            <person name="Seaver E.C."/>
            <person name="Weisblat D.A."/>
            <person name="Putnam N.H."/>
            <person name="Rokhsar D.S."/>
        </authorList>
    </citation>
    <scope>NUCLEOTIDE SEQUENCE</scope>
    <source>
        <strain evidence="7 9">I ESC-2004</strain>
    </source>
</reference>
<keyword evidence="4 5" id="KW-0238">DNA-binding</keyword>
<dbReference type="EnsemblMetazoa" id="CapteT198570">
    <property type="protein sequence ID" value="CapteP198570"/>
    <property type="gene ID" value="CapteG198570"/>
</dbReference>
<dbReference type="OrthoDB" id="6159136at2759"/>
<name>R7TXU2_CAPTE</name>
<evidence type="ECO:0000313" key="9">
    <source>
        <dbReference type="Proteomes" id="UP000014760"/>
    </source>
</evidence>
<dbReference type="AlphaFoldDB" id="R7TXU2"/>
<keyword evidence="1" id="KW-0479">Metal-binding</keyword>
<evidence type="ECO:0000256" key="3">
    <source>
        <dbReference type="ARBA" id="ARBA00022833"/>
    </source>
</evidence>
<evidence type="ECO:0000313" key="7">
    <source>
        <dbReference type="EMBL" id="ELT98738.1"/>
    </source>
</evidence>
<evidence type="ECO:0000259" key="6">
    <source>
        <dbReference type="PROSITE" id="PS50950"/>
    </source>
</evidence>
<dbReference type="OMA" id="EAVWSEC"/>
<evidence type="ECO:0000256" key="4">
    <source>
        <dbReference type="ARBA" id="ARBA00023125"/>
    </source>
</evidence>
<keyword evidence="3" id="KW-0862">Zinc</keyword>
<dbReference type="InterPro" id="IPR021896">
    <property type="entry name" value="THAP9-like_HTH"/>
</dbReference>
<dbReference type="EMBL" id="AMQN01010342">
    <property type="status" value="NOT_ANNOTATED_CDS"/>
    <property type="molecule type" value="Genomic_DNA"/>
</dbReference>
<keyword evidence="9" id="KW-1185">Reference proteome</keyword>
<evidence type="ECO:0000256" key="1">
    <source>
        <dbReference type="ARBA" id="ARBA00022723"/>
    </source>
</evidence>
<evidence type="ECO:0000256" key="2">
    <source>
        <dbReference type="ARBA" id="ARBA00022771"/>
    </source>
</evidence>
<dbReference type="EMBL" id="KB307587">
    <property type="protein sequence ID" value="ELT98738.1"/>
    <property type="molecule type" value="Genomic_DNA"/>
</dbReference>
<organism evidence="7">
    <name type="scientific">Capitella teleta</name>
    <name type="common">Polychaete worm</name>
    <dbReference type="NCBI Taxonomy" id="283909"/>
    <lineage>
        <taxon>Eukaryota</taxon>
        <taxon>Metazoa</taxon>
        <taxon>Spiralia</taxon>
        <taxon>Lophotrochozoa</taxon>
        <taxon>Annelida</taxon>
        <taxon>Polychaeta</taxon>
        <taxon>Sedentaria</taxon>
        <taxon>Scolecida</taxon>
        <taxon>Capitellidae</taxon>
        <taxon>Capitella</taxon>
    </lineage>
</organism>
<dbReference type="Pfam" id="PF05485">
    <property type="entry name" value="THAP"/>
    <property type="match status" value="1"/>
</dbReference>
<feature type="domain" description="THAP-type" evidence="6">
    <location>
        <begin position="1"/>
        <end position="68"/>
    </location>
</feature>
<dbReference type="STRING" id="283909.R7TXU2"/>